<organism evidence="1 2">
    <name type="scientific">Rufibacter roseus</name>
    <dbReference type="NCBI Taxonomy" id="1567108"/>
    <lineage>
        <taxon>Bacteria</taxon>
        <taxon>Pseudomonadati</taxon>
        <taxon>Bacteroidota</taxon>
        <taxon>Cytophagia</taxon>
        <taxon>Cytophagales</taxon>
        <taxon>Hymenobacteraceae</taxon>
        <taxon>Rufibacter</taxon>
    </lineage>
</organism>
<dbReference type="Proteomes" id="UP001596405">
    <property type="component" value="Unassembled WGS sequence"/>
</dbReference>
<accession>A0ABW2DK46</accession>
<proteinExistence type="predicted"/>
<dbReference type="EMBL" id="JBHSYQ010000003">
    <property type="protein sequence ID" value="MFC6997408.1"/>
    <property type="molecule type" value="Genomic_DNA"/>
</dbReference>
<dbReference type="RefSeq" id="WP_066615736.1">
    <property type="nucleotide sequence ID" value="NZ_JBHSYQ010000003.1"/>
</dbReference>
<gene>
    <name evidence="1" type="ORF">ACFQHR_07210</name>
</gene>
<protein>
    <submittedName>
        <fullName evidence="1">Uncharacterized protein</fullName>
    </submittedName>
</protein>
<comment type="caution">
    <text evidence="1">The sequence shown here is derived from an EMBL/GenBank/DDBJ whole genome shotgun (WGS) entry which is preliminary data.</text>
</comment>
<evidence type="ECO:0000313" key="1">
    <source>
        <dbReference type="EMBL" id="MFC6997408.1"/>
    </source>
</evidence>
<name>A0ABW2DK46_9BACT</name>
<evidence type="ECO:0000313" key="2">
    <source>
        <dbReference type="Proteomes" id="UP001596405"/>
    </source>
</evidence>
<sequence length="78" mass="9033">MKTSSAVSLWIYFRSASPVYTQTLPAHDERLTQVLDDVRMVRHGSHIFIHLRSEYEWERAMYFLGEPTELATEDSSAA</sequence>
<reference evidence="2" key="1">
    <citation type="journal article" date="2019" name="Int. J. Syst. Evol. Microbiol.">
        <title>The Global Catalogue of Microorganisms (GCM) 10K type strain sequencing project: providing services to taxonomists for standard genome sequencing and annotation.</title>
        <authorList>
            <consortium name="The Broad Institute Genomics Platform"/>
            <consortium name="The Broad Institute Genome Sequencing Center for Infectious Disease"/>
            <person name="Wu L."/>
            <person name="Ma J."/>
        </authorList>
    </citation>
    <scope>NUCLEOTIDE SEQUENCE [LARGE SCALE GENOMIC DNA]</scope>
    <source>
        <strain evidence="2">CGMCC 4.7393</strain>
    </source>
</reference>
<keyword evidence="2" id="KW-1185">Reference proteome</keyword>